<evidence type="ECO:0000313" key="7">
    <source>
        <dbReference type="Proteomes" id="UP001353858"/>
    </source>
</evidence>
<sequence>MSEQPPRSCGAGAKGQYQKVDDNTDYLQKNTTPKPELAYQNRSALNETHLGVSQNSNPPDLTVSPNKAQVAQTAAAKPEGAQGTTKKCCLKSQNESNAKENQPSKGILKQTGMSGAIPPGDQNPNAEPPVPNALRPVPPSDAPCYMPQPEDQLPEHKEGGMEPIGPWATGRVDWSPMAGITGTRPVVDKYSITRYSEGEWRRHNEEILNRTREVQHKANLVDWNGYRCCEQTRADIDKNQEDNTRRLTQRAQDVHRWKCELEMAIAAATEELNLLETERTRLKSAAAVLMIPESICGECLERRTGRLDPDLVRDEVEEELIKEMALISEIRETFGRTLRDLEKQLLENKTAKQKLEYDWSDKSVAHDIEFVNCALSNKSTVMMFKPGSTIFPNEQSSSDHWEHFTRETLQEGEATRQRSIVLRGTLEAIFINSARDLRSQADRVDLALSKHVACLDELRITLENELLKVLQKLADVEKLVITTRDSIRRLDTSMKLAQTRLDNRLQRPRVENCRDDPHYGLIEEAKTIGESIAALNSLFKTSEKTQSDLNKVRIDLEREIMLKRKALEIDRSRIQTIRSHYPSVTALTGH</sequence>
<protein>
    <recommendedName>
        <fullName evidence="4">Tektin</fullName>
    </recommendedName>
</protein>
<dbReference type="Proteomes" id="UP001353858">
    <property type="component" value="Unassembled WGS sequence"/>
</dbReference>
<dbReference type="PANTHER" id="PTHR19960">
    <property type="entry name" value="TEKTIN"/>
    <property type="match status" value="1"/>
</dbReference>
<dbReference type="GO" id="GO:0060294">
    <property type="term" value="P:cilium movement involved in cell motility"/>
    <property type="evidence" value="ECO:0007669"/>
    <property type="project" value="UniProtKB-UniRule"/>
</dbReference>
<name>A0AAN7QIA8_9COLE</name>
<dbReference type="GO" id="GO:0005930">
    <property type="term" value="C:axoneme"/>
    <property type="evidence" value="ECO:0007669"/>
    <property type="project" value="UniProtKB-SubCell"/>
</dbReference>
<feature type="compositionally biased region" description="Polar residues" evidence="5">
    <location>
        <begin position="40"/>
        <end position="72"/>
    </location>
</feature>
<dbReference type="GO" id="GO:0005634">
    <property type="term" value="C:nucleus"/>
    <property type="evidence" value="ECO:0007669"/>
    <property type="project" value="TreeGrafter"/>
</dbReference>
<dbReference type="PANTHER" id="PTHR19960:SF12">
    <property type="entry name" value="TEKTIN-4"/>
    <property type="match status" value="1"/>
</dbReference>
<comment type="subcellular location">
    <subcellularLocation>
        <location evidence="4">Cytoplasm</location>
        <location evidence="4">Cytoskeleton</location>
        <location evidence="4">Cilium axoneme</location>
    </subcellularLocation>
</comment>
<keyword evidence="4" id="KW-0966">Cell projection</keyword>
<feature type="compositionally biased region" description="Polar residues" evidence="5">
    <location>
        <begin position="91"/>
        <end position="104"/>
    </location>
</feature>
<dbReference type="EMBL" id="JARPUR010000003">
    <property type="protein sequence ID" value="KAK4879273.1"/>
    <property type="molecule type" value="Genomic_DNA"/>
</dbReference>
<keyword evidence="7" id="KW-1185">Reference proteome</keyword>
<dbReference type="AlphaFoldDB" id="A0AAN7QIA8"/>
<proteinExistence type="inferred from homology"/>
<evidence type="ECO:0000256" key="4">
    <source>
        <dbReference type="RuleBase" id="RU367040"/>
    </source>
</evidence>
<dbReference type="GO" id="GO:0015630">
    <property type="term" value="C:microtubule cytoskeleton"/>
    <property type="evidence" value="ECO:0007669"/>
    <property type="project" value="UniProtKB-UniRule"/>
</dbReference>
<comment type="caution">
    <text evidence="6">The sequence shown here is derived from an EMBL/GenBank/DDBJ whole genome shotgun (WGS) entry which is preliminary data.</text>
</comment>
<keyword evidence="3" id="KW-0175">Coiled coil</keyword>
<feature type="compositionally biased region" description="Pro residues" evidence="5">
    <location>
        <begin position="126"/>
        <end position="141"/>
    </location>
</feature>
<accession>A0AAN7QIA8</accession>
<evidence type="ECO:0000313" key="6">
    <source>
        <dbReference type="EMBL" id="KAK4879273.1"/>
    </source>
</evidence>
<keyword evidence="2" id="KW-0963">Cytoplasm</keyword>
<dbReference type="Pfam" id="PF03148">
    <property type="entry name" value="Tektin"/>
    <property type="match status" value="1"/>
</dbReference>
<gene>
    <name evidence="6" type="ORF">RN001_007419</name>
</gene>
<evidence type="ECO:0000256" key="3">
    <source>
        <dbReference type="ARBA" id="ARBA00023054"/>
    </source>
</evidence>
<dbReference type="GO" id="GO:0060271">
    <property type="term" value="P:cilium assembly"/>
    <property type="evidence" value="ECO:0007669"/>
    <property type="project" value="UniProtKB-UniRule"/>
</dbReference>
<dbReference type="InterPro" id="IPR000435">
    <property type="entry name" value="Tektins"/>
</dbReference>
<reference evidence="7" key="1">
    <citation type="submission" date="2023-01" db="EMBL/GenBank/DDBJ databases">
        <title>Key to firefly adult light organ development and bioluminescence: homeobox transcription factors regulate luciferase expression and transportation to peroxisome.</title>
        <authorList>
            <person name="Fu X."/>
        </authorList>
    </citation>
    <scope>NUCLEOTIDE SEQUENCE [LARGE SCALE GENOMIC DNA]</scope>
</reference>
<evidence type="ECO:0000256" key="2">
    <source>
        <dbReference type="ARBA" id="ARBA00022490"/>
    </source>
</evidence>
<comment type="similarity">
    <text evidence="1 4">Belongs to the tektin family.</text>
</comment>
<organism evidence="6 7">
    <name type="scientific">Aquatica leii</name>
    <dbReference type="NCBI Taxonomy" id="1421715"/>
    <lineage>
        <taxon>Eukaryota</taxon>
        <taxon>Metazoa</taxon>
        <taxon>Ecdysozoa</taxon>
        <taxon>Arthropoda</taxon>
        <taxon>Hexapoda</taxon>
        <taxon>Insecta</taxon>
        <taxon>Pterygota</taxon>
        <taxon>Neoptera</taxon>
        <taxon>Endopterygota</taxon>
        <taxon>Coleoptera</taxon>
        <taxon>Polyphaga</taxon>
        <taxon>Elateriformia</taxon>
        <taxon>Elateroidea</taxon>
        <taxon>Lampyridae</taxon>
        <taxon>Luciolinae</taxon>
        <taxon>Aquatica</taxon>
    </lineage>
</organism>
<keyword evidence="4" id="KW-0282">Flagellum</keyword>
<dbReference type="InterPro" id="IPR048256">
    <property type="entry name" value="Tektin-like"/>
</dbReference>
<keyword evidence="4" id="KW-0969">Cilium</keyword>
<evidence type="ECO:0000256" key="1">
    <source>
        <dbReference type="ARBA" id="ARBA00007209"/>
    </source>
</evidence>
<evidence type="ECO:0000256" key="5">
    <source>
        <dbReference type="SAM" id="MobiDB-lite"/>
    </source>
</evidence>
<feature type="region of interest" description="Disordered" evidence="5">
    <location>
        <begin position="1"/>
        <end position="156"/>
    </location>
</feature>
<dbReference type="PRINTS" id="PR00511">
    <property type="entry name" value="TEKTIN"/>
</dbReference>